<keyword evidence="3" id="KW-0805">Transcription regulation</keyword>
<dbReference type="PROSITE" id="PS50888">
    <property type="entry name" value="BHLH"/>
    <property type="match status" value="1"/>
</dbReference>
<evidence type="ECO:0000313" key="8">
    <source>
        <dbReference type="EMBL" id="MQL70477.1"/>
    </source>
</evidence>
<dbReference type="SMART" id="SM00353">
    <property type="entry name" value="HLH"/>
    <property type="match status" value="1"/>
</dbReference>
<evidence type="ECO:0000256" key="3">
    <source>
        <dbReference type="ARBA" id="ARBA00023015"/>
    </source>
</evidence>
<dbReference type="Proteomes" id="UP000652761">
    <property type="component" value="Unassembled WGS sequence"/>
</dbReference>
<evidence type="ECO:0000256" key="4">
    <source>
        <dbReference type="ARBA" id="ARBA00023163"/>
    </source>
</evidence>
<comment type="caution">
    <text evidence="8">The sequence shown here is derived from an EMBL/GenBank/DDBJ whole genome shotgun (WGS) entry which is preliminary data.</text>
</comment>
<feature type="domain" description="BHLH" evidence="7">
    <location>
        <begin position="247"/>
        <end position="297"/>
    </location>
</feature>
<evidence type="ECO:0000256" key="2">
    <source>
        <dbReference type="ARBA" id="ARBA00005510"/>
    </source>
</evidence>
<comment type="subcellular location">
    <subcellularLocation>
        <location evidence="1">Nucleus</location>
    </subcellularLocation>
</comment>
<dbReference type="CDD" id="cd18919">
    <property type="entry name" value="bHLH_AtBPE_like"/>
    <property type="match status" value="1"/>
</dbReference>
<dbReference type="GO" id="GO:0005634">
    <property type="term" value="C:nucleus"/>
    <property type="evidence" value="ECO:0007669"/>
    <property type="project" value="UniProtKB-SubCell"/>
</dbReference>
<feature type="region of interest" description="Disordered" evidence="6">
    <location>
        <begin position="141"/>
        <end position="234"/>
    </location>
</feature>
<reference evidence="8" key="1">
    <citation type="submission" date="2017-07" db="EMBL/GenBank/DDBJ databases">
        <title>Taro Niue Genome Assembly and Annotation.</title>
        <authorList>
            <person name="Atibalentja N."/>
            <person name="Keating K."/>
            <person name="Fields C.J."/>
        </authorList>
    </citation>
    <scope>NUCLEOTIDE SEQUENCE</scope>
    <source>
        <strain evidence="8">Niue_2</strain>
        <tissue evidence="8">Leaf</tissue>
    </source>
</reference>
<evidence type="ECO:0000256" key="5">
    <source>
        <dbReference type="ARBA" id="ARBA00023242"/>
    </source>
</evidence>
<feature type="compositionally biased region" description="Basic and acidic residues" evidence="6">
    <location>
        <begin position="147"/>
        <end position="159"/>
    </location>
</feature>
<dbReference type="InterPro" id="IPR024097">
    <property type="entry name" value="bHLH_ZIP_TF"/>
</dbReference>
<dbReference type="GO" id="GO:0003700">
    <property type="term" value="F:DNA-binding transcription factor activity"/>
    <property type="evidence" value="ECO:0007669"/>
    <property type="project" value="TreeGrafter"/>
</dbReference>
<sequence length="432" mass="47624">MDDAGNFRYDQRGGSFMNCQSSRKYERSQLQRVGDTETASVAAYKEASPSMGNPCSAANMADHLLVDDWNPFAGVPEHVGFTGSTASSYGVGTERNQRVSSSCGCLIDHIQSCLRFSGGNISEILSTFPFSEGLQIADALDPTDLQTRNDHGVEKDDKGKKRKIQEVGASDSQSKVHSTTQIAEDEHKKDVPSGSIKSAGKDANKLKREQKGGAKSHKSASKQAKEHYSNGDASKDDYAHIRAKRGQATNSHSLAERLRREKISERMRFLQDLVPGCSKITGKAVMLDEIINYVHSLQRQVEFLSMKLSTVTPELNYDIEQILSKDVLLPQAGGLGFVPGFSTSYHQFQQPIQQGLTQLEVEKNPTPGEALKHSLPQMSNGWDEDLRNLMQMGFIPSAQLDTASQQPVYIMYGMEGPNPKRADPLFRVRPPL</sequence>
<dbReference type="SUPFAM" id="SSF47459">
    <property type="entry name" value="HLH, helix-loop-helix DNA-binding domain"/>
    <property type="match status" value="1"/>
</dbReference>
<organism evidence="8 9">
    <name type="scientific">Colocasia esculenta</name>
    <name type="common">Wild taro</name>
    <name type="synonym">Arum esculentum</name>
    <dbReference type="NCBI Taxonomy" id="4460"/>
    <lineage>
        <taxon>Eukaryota</taxon>
        <taxon>Viridiplantae</taxon>
        <taxon>Streptophyta</taxon>
        <taxon>Embryophyta</taxon>
        <taxon>Tracheophyta</taxon>
        <taxon>Spermatophyta</taxon>
        <taxon>Magnoliopsida</taxon>
        <taxon>Liliopsida</taxon>
        <taxon>Araceae</taxon>
        <taxon>Aroideae</taxon>
        <taxon>Colocasieae</taxon>
        <taxon>Colocasia</taxon>
    </lineage>
</organism>
<evidence type="ECO:0000256" key="1">
    <source>
        <dbReference type="ARBA" id="ARBA00004123"/>
    </source>
</evidence>
<dbReference type="Pfam" id="PF00010">
    <property type="entry name" value="HLH"/>
    <property type="match status" value="1"/>
</dbReference>
<dbReference type="PANTHER" id="PTHR12565:SF312">
    <property type="entry name" value="TRANSCRIPTION FACTOR BHLH74"/>
    <property type="match status" value="1"/>
</dbReference>
<keyword evidence="5" id="KW-0539">Nucleus</keyword>
<dbReference type="Gene3D" id="4.10.280.10">
    <property type="entry name" value="Helix-loop-helix DNA-binding domain"/>
    <property type="match status" value="1"/>
</dbReference>
<dbReference type="InterPro" id="IPR011598">
    <property type="entry name" value="bHLH_dom"/>
</dbReference>
<comment type="similarity">
    <text evidence="2">Belongs to the bHLH protein family.</text>
</comment>
<dbReference type="EMBL" id="NMUH01000069">
    <property type="protein sequence ID" value="MQL70477.1"/>
    <property type="molecule type" value="Genomic_DNA"/>
</dbReference>
<evidence type="ECO:0000313" key="9">
    <source>
        <dbReference type="Proteomes" id="UP000652761"/>
    </source>
</evidence>
<dbReference type="GO" id="GO:0046983">
    <property type="term" value="F:protein dimerization activity"/>
    <property type="evidence" value="ECO:0007669"/>
    <property type="project" value="InterPro"/>
</dbReference>
<evidence type="ECO:0000256" key="6">
    <source>
        <dbReference type="SAM" id="MobiDB-lite"/>
    </source>
</evidence>
<dbReference type="FunFam" id="4.10.280.10:FF:000002">
    <property type="entry name" value="Basic helix-loop-helix transcription factor"/>
    <property type="match status" value="1"/>
</dbReference>
<keyword evidence="9" id="KW-1185">Reference proteome</keyword>
<dbReference type="AlphaFoldDB" id="A0A843TK64"/>
<name>A0A843TK64_COLES</name>
<feature type="compositionally biased region" description="Basic and acidic residues" evidence="6">
    <location>
        <begin position="223"/>
        <end position="234"/>
    </location>
</feature>
<protein>
    <recommendedName>
        <fullName evidence="7">BHLH domain-containing protein</fullName>
    </recommendedName>
</protein>
<gene>
    <name evidence="8" type="ORF">Taro_002788</name>
</gene>
<evidence type="ECO:0000259" key="7">
    <source>
        <dbReference type="PROSITE" id="PS50888"/>
    </source>
</evidence>
<keyword evidence="4" id="KW-0804">Transcription</keyword>
<dbReference type="PANTHER" id="PTHR12565">
    <property type="entry name" value="STEROL REGULATORY ELEMENT-BINDING PROTEIN"/>
    <property type="match status" value="1"/>
</dbReference>
<feature type="compositionally biased region" description="Basic and acidic residues" evidence="6">
    <location>
        <begin position="199"/>
        <end position="212"/>
    </location>
</feature>
<feature type="compositionally biased region" description="Polar residues" evidence="6">
    <location>
        <begin position="170"/>
        <end position="182"/>
    </location>
</feature>
<dbReference type="OrthoDB" id="1609391at2759"/>
<accession>A0A843TK64</accession>
<proteinExistence type="inferred from homology"/>
<dbReference type="InterPro" id="IPR036638">
    <property type="entry name" value="HLH_DNA-bd_sf"/>
</dbReference>